<evidence type="ECO:0000313" key="3">
    <source>
        <dbReference type="Proteomes" id="UP000672657"/>
    </source>
</evidence>
<name>A0ABM8TKN1_9BURK</name>
<accession>A0ABM8TKN1</accession>
<evidence type="ECO:0000313" key="2">
    <source>
        <dbReference type="EMBL" id="CAG2151399.1"/>
    </source>
</evidence>
<feature type="signal peptide" evidence="1">
    <location>
        <begin position="1"/>
        <end position="22"/>
    </location>
</feature>
<reference evidence="2 3" key="1">
    <citation type="submission" date="2021-03" db="EMBL/GenBank/DDBJ databases">
        <authorList>
            <person name="Peeters C."/>
        </authorList>
    </citation>
    <scope>NUCLEOTIDE SEQUENCE [LARGE SCALE GENOMIC DNA]</scope>
    <source>
        <strain evidence="2 3">LMG 26411</strain>
    </source>
</reference>
<sequence length="83" mass="8419">MRKANTLIIAITLAAASPLAQASLSADAHAFKDNVKAAGKQGGHAVRDATFAIGRGTKAAAHGVADATKHGYRATKRAVTGHD</sequence>
<dbReference type="Proteomes" id="UP000672657">
    <property type="component" value="Unassembled WGS sequence"/>
</dbReference>
<proteinExistence type="predicted"/>
<evidence type="ECO:0000256" key="1">
    <source>
        <dbReference type="SAM" id="SignalP"/>
    </source>
</evidence>
<keyword evidence="3" id="KW-1185">Reference proteome</keyword>
<keyword evidence="1" id="KW-0732">Signal</keyword>
<comment type="caution">
    <text evidence="2">The sequence shown here is derived from an EMBL/GenBank/DDBJ whole genome shotgun (WGS) entry which is preliminary data.</text>
</comment>
<organism evidence="2 3">
    <name type="scientific">Cupriavidus numazuensis</name>
    <dbReference type="NCBI Taxonomy" id="221992"/>
    <lineage>
        <taxon>Bacteria</taxon>
        <taxon>Pseudomonadati</taxon>
        <taxon>Pseudomonadota</taxon>
        <taxon>Betaproteobacteria</taxon>
        <taxon>Burkholderiales</taxon>
        <taxon>Burkholderiaceae</taxon>
        <taxon>Cupriavidus</taxon>
    </lineage>
</organism>
<gene>
    <name evidence="2" type="ORF">LMG26411_03940</name>
</gene>
<dbReference type="RefSeq" id="WP_211954944.1">
    <property type="nucleotide sequence ID" value="NZ_CAJPVI010000024.1"/>
</dbReference>
<protein>
    <submittedName>
        <fullName evidence="2">Uncharacterized protein</fullName>
    </submittedName>
</protein>
<feature type="chain" id="PRO_5047040715" evidence="1">
    <location>
        <begin position="23"/>
        <end position="83"/>
    </location>
</feature>
<dbReference type="EMBL" id="CAJPVI010000024">
    <property type="protein sequence ID" value="CAG2151399.1"/>
    <property type="molecule type" value="Genomic_DNA"/>
</dbReference>